<dbReference type="AlphaFoldDB" id="A0A3D9HFC5"/>
<dbReference type="InterPro" id="IPR012334">
    <property type="entry name" value="Pectin_lyas_fold"/>
</dbReference>
<keyword evidence="1" id="KW-0732">Signal</keyword>
<proteinExistence type="predicted"/>
<name>A0A3D9HFC5_9FLAO</name>
<organism evidence="2 3">
    <name type="scientific">Seonamhaeicola aphaedonensis</name>
    <dbReference type="NCBI Taxonomy" id="1461338"/>
    <lineage>
        <taxon>Bacteria</taxon>
        <taxon>Pseudomonadati</taxon>
        <taxon>Bacteroidota</taxon>
        <taxon>Flavobacteriia</taxon>
        <taxon>Flavobacteriales</taxon>
        <taxon>Flavobacteriaceae</taxon>
    </lineage>
</organism>
<protein>
    <recommendedName>
        <fullName evidence="4">Parallel beta helix pectate lyase-like protein</fullName>
    </recommendedName>
</protein>
<feature type="chain" id="PRO_5017584356" description="Parallel beta helix pectate lyase-like protein" evidence="1">
    <location>
        <begin position="20"/>
        <end position="544"/>
    </location>
</feature>
<sequence>MKHLFLIIAAFAFFNKTHAQDLSPKAVINYDASKTSVFVDTKGVLHLNVTKDDSTALLNKTTLNYEDFGAIGNGKTDDILAIAATHTFANAHHKRVKAKDSATYYISGKSHTVIIKTNTHFGNAAFIIDDTQVENRKTPVFLVQSNFEAFPITSVSSLKKNQSKLDITLSHPCMITVVNSKKKNYIRKGINYVDKGASQTDVFMVDENGYVDANTPIIWDFDEITSIIAQPIDQDTLYIKGGRFTTMANSTIPRFNYYSRNLVVKRSNVIIDGLQHFVDGEGDQGAPYSGFIHIRSCANVTVKNTVLTGHKIYKNGKNPLGTYDITVNRALNISFINCSQTNDINDRNYWGIMASNYSKNMVLENCSWSRFDAHKGVYNATLKNCNIGHMGLRIIGSGHFIVENTTVYSHHFLSLREDYGSTWNGQIHIKDCVFKPLKKDLKQLELIAGTNTGQHDFGYPCFMPKTIIMDNLYIDDSQLTPTYRGPFIFKNFNYQYNSNTYKETYPYTKTKQVFVNELNIASKKTLKLSPNLFMFNEVAVIYNY</sequence>
<reference evidence="2 3" key="1">
    <citation type="submission" date="2018-07" db="EMBL/GenBank/DDBJ databases">
        <title>Genomic Encyclopedia of Type Strains, Phase III (KMG-III): the genomes of soil and plant-associated and newly described type strains.</title>
        <authorList>
            <person name="Whitman W."/>
        </authorList>
    </citation>
    <scope>NUCLEOTIDE SEQUENCE [LARGE SCALE GENOMIC DNA]</scope>
    <source>
        <strain evidence="2 3">CECT 8487</strain>
    </source>
</reference>
<dbReference type="EMBL" id="QRDX01000004">
    <property type="protein sequence ID" value="RED48188.1"/>
    <property type="molecule type" value="Genomic_DNA"/>
</dbReference>
<accession>A0A3D9HFC5</accession>
<feature type="signal peptide" evidence="1">
    <location>
        <begin position="1"/>
        <end position="19"/>
    </location>
</feature>
<dbReference type="SUPFAM" id="SSF51126">
    <property type="entry name" value="Pectin lyase-like"/>
    <property type="match status" value="1"/>
</dbReference>
<evidence type="ECO:0008006" key="4">
    <source>
        <dbReference type="Google" id="ProtNLM"/>
    </source>
</evidence>
<evidence type="ECO:0000256" key="1">
    <source>
        <dbReference type="SAM" id="SignalP"/>
    </source>
</evidence>
<dbReference type="Proteomes" id="UP000256629">
    <property type="component" value="Unassembled WGS sequence"/>
</dbReference>
<dbReference type="RefSeq" id="WP_116523848.1">
    <property type="nucleotide sequence ID" value="NZ_QRDX01000004.1"/>
</dbReference>
<dbReference type="OrthoDB" id="1392576at2"/>
<keyword evidence="3" id="KW-1185">Reference proteome</keyword>
<dbReference type="Gene3D" id="2.160.20.10">
    <property type="entry name" value="Single-stranded right-handed beta-helix, Pectin lyase-like"/>
    <property type="match status" value="1"/>
</dbReference>
<evidence type="ECO:0000313" key="3">
    <source>
        <dbReference type="Proteomes" id="UP000256629"/>
    </source>
</evidence>
<evidence type="ECO:0000313" key="2">
    <source>
        <dbReference type="EMBL" id="RED48188.1"/>
    </source>
</evidence>
<comment type="caution">
    <text evidence="2">The sequence shown here is derived from an EMBL/GenBank/DDBJ whole genome shotgun (WGS) entry which is preliminary data.</text>
</comment>
<gene>
    <name evidence="2" type="ORF">DFQ02_10426</name>
</gene>
<dbReference type="InterPro" id="IPR011050">
    <property type="entry name" value="Pectin_lyase_fold/virulence"/>
</dbReference>